<protein>
    <recommendedName>
        <fullName evidence="3">Phosphocarrier protein HPr</fullName>
    </recommendedName>
</protein>
<dbReference type="AlphaFoldDB" id="A0A1V4A073"/>
<dbReference type="GO" id="GO:0009401">
    <property type="term" value="P:phosphoenolpyruvate-dependent sugar phosphotransferase system"/>
    <property type="evidence" value="ECO:0007669"/>
    <property type="project" value="UniProtKB-KW"/>
</dbReference>
<evidence type="ECO:0000256" key="5">
    <source>
        <dbReference type="ARBA" id="ARBA00022683"/>
    </source>
</evidence>
<organism evidence="7 8">
    <name type="scientific">Streptomyces tsukubensis</name>
    <dbReference type="NCBI Taxonomy" id="83656"/>
    <lineage>
        <taxon>Bacteria</taxon>
        <taxon>Bacillati</taxon>
        <taxon>Actinomycetota</taxon>
        <taxon>Actinomycetes</taxon>
        <taxon>Kitasatosporales</taxon>
        <taxon>Streptomycetaceae</taxon>
        <taxon>Streptomyces</taxon>
    </lineage>
</organism>
<dbReference type="PROSITE" id="PS51350">
    <property type="entry name" value="PTS_HPR_DOM"/>
    <property type="match status" value="1"/>
</dbReference>
<gene>
    <name evidence="7" type="ORF">B1H18_32065</name>
</gene>
<accession>A0A1V4A073</accession>
<dbReference type="InterPro" id="IPR001020">
    <property type="entry name" value="PTS_HPr_His_P_site"/>
</dbReference>
<dbReference type="PRINTS" id="PR00107">
    <property type="entry name" value="PHOSPHOCPHPR"/>
</dbReference>
<dbReference type="InterPro" id="IPR050399">
    <property type="entry name" value="HPr"/>
</dbReference>
<dbReference type="CDD" id="cd00367">
    <property type="entry name" value="PTS-HPr_like"/>
    <property type="match status" value="1"/>
</dbReference>
<dbReference type="Gene3D" id="3.30.1340.10">
    <property type="entry name" value="HPr-like"/>
    <property type="match status" value="1"/>
</dbReference>
<dbReference type="PANTHER" id="PTHR33705:SF2">
    <property type="entry name" value="PHOSPHOCARRIER PROTEIN NPR"/>
    <property type="match status" value="1"/>
</dbReference>
<comment type="subcellular location">
    <subcellularLocation>
        <location evidence="2">Cytoplasm</location>
    </subcellularLocation>
</comment>
<dbReference type="STRING" id="83656.B1H18_32065"/>
<comment type="caution">
    <text evidence="7">The sequence shown here is derived from an EMBL/GenBank/DDBJ whole genome shotgun (WGS) entry which is preliminary data.</text>
</comment>
<evidence type="ECO:0000313" key="7">
    <source>
        <dbReference type="EMBL" id="OON71903.1"/>
    </source>
</evidence>
<dbReference type="GO" id="GO:0005737">
    <property type="term" value="C:cytoplasm"/>
    <property type="evidence" value="ECO:0007669"/>
    <property type="project" value="UniProtKB-SubCell"/>
</dbReference>
<evidence type="ECO:0000256" key="3">
    <source>
        <dbReference type="ARBA" id="ARBA00020422"/>
    </source>
</evidence>
<evidence type="ECO:0000259" key="6">
    <source>
        <dbReference type="PROSITE" id="PS51350"/>
    </source>
</evidence>
<dbReference type="PROSITE" id="PS00369">
    <property type="entry name" value="PTS_HPR_HIS"/>
    <property type="match status" value="1"/>
</dbReference>
<keyword evidence="8" id="KW-1185">Reference proteome</keyword>
<sequence>MHTAERRLVVTEKAGLHARPAALFAQTAARYEAEITVARPRTSEGAAVPSPEVSARSVLSLMTLNIRCGDEIVLKASGEDGAEALDALAVIAAPDPS</sequence>
<dbReference type="SUPFAM" id="SSF55594">
    <property type="entry name" value="HPr-like"/>
    <property type="match status" value="1"/>
</dbReference>
<evidence type="ECO:0000313" key="8">
    <source>
        <dbReference type="Proteomes" id="UP000190539"/>
    </source>
</evidence>
<dbReference type="InterPro" id="IPR000032">
    <property type="entry name" value="HPr-like"/>
</dbReference>
<dbReference type="EMBL" id="MVFC01000046">
    <property type="protein sequence ID" value="OON71903.1"/>
    <property type="molecule type" value="Genomic_DNA"/>
</dbReference>
<evidence type="ECO:0000256" key="2">
    <source>
        <dbReference type="ARBA" id="ARBA00004496"/>
    </source>
</evidence>
<reference evidence="7 8" key="1">
    <citation type="submission" date="2017-02" db="EMBL/GenBank/DDBJ databases">
        <title>Draft Genome Sequence of Streptomyces tsukubaensis F601, a Producer of the immunosuppressant tacrolimus FK506.</title>
        <authorList>
            <person name="Zong G."/>
            <person name="Zhong C."/>
            <person name="Fu J."/>
            <person name="Qin R."/>
            <person name="Cao G."/>
        </authorList>
    </citation>
    <scope>NUCLEOTIDE SEQUENCE [LARGE SCALE GENOMIC DNA]</scope>
    <source>
        <strain evidence="7 8">F601</strain>
    </source>
</reference>
<dbReference type="Proteomes" id="UP000190539">
    <property type="component" value="Unassembled WGS sequence"/>
</dbReference>
<dbReference type="Pfam" id="PF00381">
    <property type="entry name" value="PTS-HPr"/>
    <property type="match status" value="1"/>
</dbReference>
<keyword evidence="5" id="KW-0598">Phosphotransferase system</keyword>
<name>A0A1V4A073_9ACTN</name>
<feature type="domain" description="HPr" evidence="6">
    <location>
        <begin position="3"/>
        <end position="97"/>
    </location>
</feature>
<dbReference type="InterPro" id="IPR035895">
    <property type="entry name" value="HPr-like_sf"/>
</dbReference>
<evidence type="ECO:0000256" key="4">
    <source>
        <dbReference type="ARBA" id="ARBA00022490"/>
    </source>
</evidence>
<keyword evidence="4" id="KW-0963">Cytoplasm</keyword>
<evidence type="ECO:0000256" key="1">
    <source>
        <dbReference type="ARBA" id="ARBA00003681"/>
    </source>
</evidence>
<dbReference type="OrthoDB" id="9809047at2"/>
<dbReference type="PANTHER" id="PTHR33705">
    <property type="entry name" value="PHOSPHOCARRIER PROTEIN HPR"/>
    <property type="match status" value="1"/>
</dbReference>
<proteinExistence type="predicted"/>
<comment type="function">
    <text evidence="1">General (non sugar-specific) component of the phosphoenolpyruvate-dependent sugar phosphotransferase system (sugar PTS). This major carbohydrate active-transport system catalyzes the phosphorylation of incoming sugar substrates concomitantly with their translocation across the cell membrane. The phosphoryl group from phosphoenolpyruvate (PEP) is transferred to the phosphoryl carrier protein HPr by enzyme I. Phospho-HPr then transfers it to the PTS EIIA domain.</text>
</comment>
<dbReference type="NCBIfam" id="TIGR01003">
    <property type="entry name" value="PTS_HPr_family"/>
    <property type="match status" value="1"/>
</dbReference>